<keyword evidence="6 12" id="KW-0479">Metal-binding</keyword>
<dbReference type="GO" id="GO:0010268">
    <property type="term" value="P:brassinosteroid homeostasis"/>
    <property type="evidence" value="ECO:0007669"/>
    <property type="project" value="TreeGrafter"/>
</dbReference>
<evidence type="ECO:0000313" key="15">
    <source>
        <dbReference type="EMBL" id="KAI0488357.1"/>
    </source>
</evidence>
<evidence type="ECO:0000256" key="10">
    <source>
        <dbReference type="ARBA" id="ARBA00023033"/>
    </source>
</evidence>
<dbReference type="AlphaFoldDB" id="A0A8T3A2G8"/>
<dbReference type="EMBL" id="JAGYWB010000019">
    <property type="protein sequence ID" value="KAI0488357.1"/>
    <property type="molecule type" value="Genomic_DNA"/>
</dbReference>
<evidence type="ECO:0000256" key="1">
    <source>
        <dbReference type="ARBA" id="ARBA00001971"/>
    </source>
</evidence>
<dbReference type="PANTHER" id="PTHR24286">
    <property type="entry name" value="CYTOCHROME P450 26"/>
    <property type="match status" value="1"/>
</dbReference>
<protein>
    <recommendedName>
        <fullName evidence="17">Cytochrome P450</fullName>
    </recommendedName>
</protein>
<evidence type="ECO:0000256" key="9">
    <source>
        <dbReference type="ARBA" id="ARBA00023004"/>
    </source>
</evidence>
<evidence type="ECO:0000256" key="3">
    <source>
        <dbReference type="ARBA" id="ARBA00010617"/>
    </source>
</evidence>
<dbReference type="GO" id="GO:0016125">
    <property type="term" value="P:sterol metabolic process"/>
    <property type="evidence" value="ECO:0007669"/>
    <property type="project" value="TreeGrafter"/>
</dbReference>
<evidence type="ECO:0000313" key="16">
    <source>
        <dbReference type="Proteomes" id="UP000829196"/>
    </source>
</evidence>
<evidence type="ECO:0000256" key="5">
    <source>
        <dbReference type="ARBA" id="ARBA00022692"/>
    </source>
</evidence>
<dbReference type="InterPro" id="IPR002403">
    <property type="entry name" value="Cyt_P450_E_grp-IV"/>
</dbReference>
<feature type="chain" id="PRO_5035863658" description="Cytochrome P450" evidence="14">
    <location>
        <begin position="21"/>
        <end position="481"/>
    </location>
</feature>
<comment type="subcellular location">
    <subcellularLocation>
        <location evidence="2">Membrane</location>
    </subcellularLocation>
</comment>
<name>A0A8T3A2G8_DENNO</name>
<dbReference type="GO" id="GO:0005506">
    <property type="term" value="F:iron ion binding"/>
    <property type="evidence" value="ECO:0007669"/>
    <property type="project" value="InterPro"/>
</dbReference>
<comment type="similarity">
    <text evidence="3 13">Belongs to the cytochrome P450 family.</text>
</comment>
<dbReference type="SUPFAM" id="SSF48264">
    <property type="entry name" value="Cytochrome P450"/>
    <property type="match status" value="1"/>
</dbReference>
<keyword evidence="16" id="KW-1185">Reference proteome</keyword>
<evidence type="ECO:0000256" key="4">
    <source>
        <dbReference type="ARBA" id="ARBA00022617"/>
    </source>
</evidence>
<keyword evidence="14" id="KW-0732">Signal</keyword>
<dbReference type="PROSITE" id="PS00086">
    <property type="entry name" value="CYTOCHROME_P450"/>
    <property type="match status" value="1"/>
</dbReference>
<organism evidence="15 16">
    <name type="scientific">Dendrobium nobile</name>
    <name type="common">Orchid</name>
    <dbReference type="NCBI Taxonomy" id="94219"/>
    <lineage>
        <taxon>Eukaryota</taxon>
        <taxon>Viridiplantae</taxon>
        <taxon>Streptophyta</taxon>
        <taxon>Embryophyta</taxon>
        <taxon>Tracheophyta</taxon>
        <taxon>Spermatophyta</taxon>
        <taxon>Magnoliopsida</taxon>
        <taxon>Liliopsida</taxon>
        <taxon>Asparagales</taxon>
        <taxon>Orchidaceae</taxon>
        <taxon>Epidendroideae</taxon>
        <taxon>Malaxideae</taxon>
        <taxon>Dendrobiinae</taxon>
        <taxon>Dendrobium</taxon>
    </lineage>
</organism>
<dbReference type="PANTHER" id="PTHR24286:SF11">
    <property type="entry name" value="CYTOCHROME P450, FAMILY 87, SUBFAMILY A, POLYPEPTIDE 2"/>
    <property type="match status" value="1"/>
</dbReference>
<evidence type="ECO:0000256" key="13">
    <source>
        <dbReference type="RuleBase" id="RU000461"/>
    </source>
</evidence>
<keyword evidence="8 13" id="KW-0560">Oxidoreductase</keyword>
<dbReference type="GO" id="GO:0016705">
    <property type="term" value="F:oxidoreductase activity, acting on paired donors, with incorporation or reduction of molecular oxygen"/>
    <property type="evidence" value="ECO:0007669"/>
    <property type="project" value="InterPro"/>
</dbReference>
<comment type="caution">
    <text evidence="15">The sequence shown here is derived from an EMBL/GenBank/DDBJ whole genome shotgun (WGS) entry which is preliminary data.</text>
</comment>
<feature type="binding site" description="axial binding residue" evidence="12">
    <location>
        <position position="426"/>
    </location>
    <ligand>
        <name>heme</name>
        <dbReference type="ChEBI" id="CHEBI:30413"/>
    </ligand>
    <ligandPart>
        <name>Fe</name>
        <dbReference type="ChEBI" id="CHEBI:18248"/>
    </ligandPart>
</feature>
<dbReference type="CDD" id="cd11043">
    <property type="entry name" value="CYP90-like"/>
    <property type="match status" value="1"/>
</dbReference>
<dbReference type="InterPro" id="IPR036396">
    <property type="entry name" value="Cyt_P450_sf"/>
</dbReference>
<accession>A0A8T3A2G8</accession>
<dbReference type="Pfam" id="PF00067">
    <property type="entry name" value="p450"/>
    <property type="match status" value="1"/>
</dbReference>
<keyword evidence="10 13" id="KW-0503">Monooxygenase</keyword>
<dbReference type="InterPro" id="IPR017972">
    <property type="entry name" value="Cyt_P450_CS"/>
</dbReference>
<proteinExistence type="inferred from homology"/>
<evidence type="ECO:0000256" key="6">
    <source>
        <dbReference type="ARBA" id="ARBA00022723"/>
    </source>
</evidence>
<dbReference type="FunFam" id="1.10.630.10:FF:000020">
    <property type="entry name" value="Cytochrome P450 family protein"/>
    <property type="match status" value="1"/>
</dbReference>
<keyword evidence="5" id="KW-0812">Transmembrane</keyword>
<evidence type="ECO:0000256" key="8">
    <source>
        <dbReference type="ARBA" id="ARBA00023002"/>
    </source>
</evidence>
<keyword evidence="7" id="KW-1133">Transmembrane helix</keyword>
<comment type="cofactor">
    <cofactor evidence="1 12">
        <name>heme</name>
        <dbReference type="ChEBI" id="CHEBI:30413"/>
    </cofactor>
</comment>
<dbReference type="GO" id="GO:0016132">
    <property type="term" value="P:brassinosteroid biosynthetic process"/>
    <property type="evidence" value="ECO:0007669"/>
    <property type="project" value="TreeGrafter"/>
</dbReference>
<keyword evidence="9 12" id="KW-0408">Iron</keyword>
<reference evidence="15" key="1">
    <citation type="journal article" date="2022" name="Front. Genet.">
        <title>Chromosome-Scale Assembly of the Dendrobium nobile Genome Provides Insights Into the Molecular Mechanism of the Biosynthesis of the Medicinal Active Ingredient of Dendrobium.</title>
        <authorList>
            <person name="Xu Q."/>
            <person name="Niu S.-C."/>
            <person name="Li K.-L."/>
            <person name="Zheng P.-J."/>
            <person name="Zhang X.-J."/>
            <person name="Jia Y."/>
            <person name="Liu Y."/>
            <person name="Niu Y.-X."/>
            <person name="Yu L.-H."/>
            <person name="Chen D.-F."/>
            <person name="Zhang G.-Q."/>
        </authorList>
    </citation>
    <scope>NUCLEOTIDE SEQUENCE</scope>
    <source>
        <tissue evidence="15">Leaf</tissue>
    </source>
</reference>
<dbReference type="GO" id="GO:0016020">
    <property type="term" value="C:membrane"/>
    <property type="evidence" value="ECO:0007669"/>
    <property type="project" value="UniProtKB-SubCell"/>
</dbReference>
<dbReference type="PRINTS" id="PR00465">
    <property type="entry name" value="EP450IV"/>
</dbReference>
<evidence type="ECO:0008006" key="17">
    <source>
        <dbReference type="Google" id="ProtNLM"/>
    </source>
</evidence>
<evidence type="ECO:0000256" key="11">
    <source>
        <dbReference type="ARBA" id="ARBA00023136"/>
    </source>
</evidence>
<dbReference type="GO" id="GO:0020037">
    <property type="term" value="F:heme binding"/>
    <property type="evidence" value="ECO:0007669"/>
    <property type="project" value="InterPro"/>
</dbReference>
<evidence type="ECO:0000256" key="7">
    <source>
        <dbReference type="ARBA" id="ARBA00022989"/>
    </source>
</evidence>
<keyword evidence="11" id="KW-0472">Membrane</keyword>
<feature type="signal peptide" evidence="14">
    <location>
        <begin position="1"/>
        <end position="20"/>
    </location>
</feature>
<dbReference type="SMR" id="A0A8T3A2G8"/>
<gene>
    <name evidence="15" type="ORF">KFK09_028186</name>
</gene>
<sequence>MFFTSFLCALILLLVGLIHWNHKWRNPRCNNGELPPGSMGLPLIGETIEFMAPISSIDMHPFIKIRMQRYGMVFKTSLFGLQVVVSTDPELNYFVLQQEGKIFKSFYPKTFIELFGLEDINDQKDAKSRYLKSIIVKVLGPENLKEKLLCNMDKEIRKRLCLWSAKESIIDLKDSVSTLFFDVIAKTLISYDPSTTTIDLMRYLKVFISSVFSFPLNIPGTAYHRSLKGRKIVMNLLKTLLSERMKSPRKESKDFLDLLVDELGKENSLLTEKSALNLIFVLLIASFVSSSRTISLATKFLSEDPKILKDLIDEHEEVLRNRGESDSQITWEEYKSMSFTQQVIKEAGRLANIVPASFRKTTKDFAINGYIIPKDWIVMIYPPATHLNSQIHEDPLTFNPSRWKGKLESNRGEKNYLVFGGGIRYCVGAEFSKMEMAIFLHYFVTKCRWKDVKGGNIVRSPGLEFPDGYHIQVMPKNIGVL</sequence>
<evidence type="ECO:0000256" key="12">
    <source>
        <dbReference type="PIRSR" id="PIRSR602403-1"/>
    </source>
</evidence>
<dbReference type="Proteomes" id="UP000829196">
    <property type="component" value="Unassembled WGS sequence"/>
</dbReference>
<dbReference type="Gene3D" id="1.10.630.10">
    <property type="entry name" value="Cytochrome P450"/>
    <property type="match status" value="1"/>
</dbReference>
<dbReference type="OrthoDB" id="1372046at2759"/>
<dbReference type="GO" id="GO:0004497">
    <property type="term" value="F:monooxygenase activity"/>
    <property type="evidence" value="ECO:0007669"/>
    <property type="project" value="UniProtKB-KW"/>
</dbReference>
<dbReference type="InterPro" id="IPR001128">
    <property type="entry name" value="Cyt_P450"/>
</dbReference>
<evidence type="ECO:0000256" key="14">
    <source>
        <dbReference type="SAM" id="SignalP"/>
    </source>
</evidence>
<evidence type="ECO:0000256" key="2">
    <source>
        <dbReference type="ARBA" id="ARBA00004370"/>
    </source>
</evidence>
<keyword evidence="4 12" id="KW-0349">Heme</keyword>